<evidence type="ECO:0000313" key="4">
    <source>
        <dbReference type="EMBL" id="TYC49002.1"/>
    </source>
</evidence>
<feature type="domain" description="Phospholipase/carboxylesterase/thioesterase" evidence="3">
    <location>
        <begin position="28"/>
        <end position="212"/>
    </location>
</feature>
<dbReference type="Proteomes" id="UP000371977">
    <property type="component" value="Unassembled WGS sequence"/>
</dbReference>
<protein>
    <submittedName>
        <fullName evidence="4">Alpha/beta hydrolase</fullName>
    </submittedName>
</protein>
<name>A0A6C2C5J7_9LACO</name>
<keyword evidence="5" id="KW-1185">Reference proteome</keyword>
<evidence type="ECO:0000259" key="3">
    <source>
        <dbReference type="Pfam" id="PF02230"/>
    </source>
</evidence>
<reference evidence="4 5" key="1">
    <citation type="submission" date="2019-01" db="EMBL/GenBank/DDBJ databases">
        <title>Weissella sp. nov., a novel lactic acid bacterium isolated from animal feces.</title>
        <authorList>
            <person name="Wang L.-T."/>
        </authorList>
    </citation>
    <scope>NUCLEOTIDE SEQUENCE [LARGE SCALE GENOMIC DNA]</scope>
    <source>
        <strain evidence="4 5">8H-2</strain>
    </source>
</reference>
<dbReference type="AlphaFoldDB" id="A0A6C2C5J7"/>
<proteinExistence type="inferred from homology"/>
<gene>
    <name evidence="4" type="ORF">ESZ50_07075</name>
</gene>
<dbReference type="PANTHER" id="PTHR10655:SF17">
    <property type="entry name" value="LYSOPHOSPHOLIPASE-LIKE PROTEIN 1"/>
    <property type="match status" value="1"/>
</dbReference>
<dbReference type="GO" id="GO:0016787">
    <property type="term" value="F:hydrolase activity"/>
    <property type="evidence" value="ECO:0007669"/>
    <property type="project" value="UniProtKB-KW"/>
</dbReference>
<dbReference type="SUPFAM" id="SSF53474">
    <property type="entry name" value="alpha/beta-Hydrolases"/>
    <property type="match status" value="1"/>
</dbReference>
<organism evidence="4 5">
    <name type="scientific">Weissella muntiaci</name>
    <dbReference type="NCBI Taxonomy" id="2508881"/>
    <lineage>
        <taxon>Bacteria</taxon>
        <taxon>Bacillati</taxon>
        <taxon>Bacillota</taxon>
        <taxon>Bacilli</taxon>
        <taxon>Lactobacillales</taxon>
        <taxon>Lactobacillaceae</taxon>
        <taxon>Weissella</taxon>
    </lineage>
</organism>
<dbReference type="PANTHER" id="PTHR10655">
    <property type="entry name" value="LYSOPHOSPHOLIPASE-RELATED"/>
    <property type="match status" value="1"/>
</dbReference>
<comment type="similarity">
    <text evidence="1">Belongs to the AB hydrolase superfamily. AB hydrolase 2 family.</text>
</comment>
<dbReference type="InterPro" id="IPR029058">
    <property type="entry name" value="AB_hydrolase_fold"/>
</dbReference>
<sequence>MVNQPLSEPAQDPVRHLFRAGNQDLAPILLLHGTGGDETELIGLAELVAPDHPVLAIRGRVNENGMNRYFNRFALGDFDLESLEEESTWLLAEIRRLAAHYQLDLTKMIVMGYSNGANIGLHIYMSRSTDFAGVVGLHAMQLTSVTDDLQNLTGQRVFLSFGEHDQIVSENNFNQLKENLERSGCQLTIFQNAGGHHLTQAEVNAVKEWFDTTTKDKD</sequence>
<comment type="caution">
    <text evidence="4">The sequence shown here is derived from an EMBL/GenBank/DDBJ whole genome shotgun (WGS) entry which is preliminary data.</text>
</comment>
<dbReference type="Gene3D" id="3.40.50.1820">
    <property type="entry name" value="alpha/beta hydrolase"/>
    <property type="match status" value="1"/>
</dbReference>
<dbReference type="InterPro" id="IPR003140">
    <property type="entry name" value="PLipase/COase/thioEstase"/>
</dbReference>
<dbReference type="InterPro" id="IPR050565">
    <property type="entry name" value="LYPA1-2/EST-like"/>
</dbReference>
<dbReference type="OrthoDB" id="9796570at2"/>
<accession>A0A6C2C5J7</accession>
<evidence type="ECO:0000313" key="5">
    <source>
        <dbReference type="Proteomes" id="UP000371977"/>
    </source>
</evidence>
<dbReference type="RefSeq" id="WP_148622864.1">
    <property type="nucleotide sequence ID" value="NZ_SDGZ01000015.1"/>
</dbReference>
<dbReference type="Pfam" id="PF02230">
    <property type="entry name" value="Abhydrolase_2"/>
    <property type="match status" value="1"/>
</dbReference>
<keyword evidence="2 4" id="KW-0378">Hydrolase</keyword>
<evidence type="ECO:0000256" key="2">
    <source>
        <dbReference type="ARBA" id="ARBA00022801"/>
    </source>
</evidence>
<evidence type="ECO:0000256" key="1">
    <source>
        <dbReference type="ARBA" id="ARBA00006499"/>
    </source>
</evidence>
<dbReference type="EMBL" id="SDGZ01000015">
    <property type="protein sequence ID" value="TYC49002.1"/>
    <property type="molecule type" value="Genomic_DNA"/>
</dbReference>